<sequence length="123" mass="13521">MDAQPNPSQTTRMLFLGDARLADGFRLIGFETHPDPTPETVDGLFRELQRARDKAFVIVDDAIMGRKIPHLERARREGGRILVIAVPALNAPPELTSEVAQRLAALFGASALEPSHTGERQPQ</sequence>
<gene>
    <name evidence="4" type="ORF">D779_2936</name>
</gene>
<dbReference type="InterPro" id="IPR036906">
    <property type="entry name" value="ATPase_V1_fsu_sf"/>
</dbReference>
<dbReference type="Gene3D" id="3.40.50.10580">
    <property type="entry name" value="ATPase, V1 complex, subunit F"/>
    <property type="match status" value="1"/>
</dbReference>
<keyword evidence="2" id="KW-0813">Transport</keyword>
<dbReference type="STRING" id="1249627.D779_2936"/>
<dbReference type="Pfam" id="PF01990">
    <property type="entry name" value="ATP-synt_F"/>
    <property type="match status" value="1"/>
</dbReference>
<keyword evidence="5" id="KW-1185">Reference proteome</keyword>
<evidence type="ECO:0000256" key="1">
    <source>
        <dbReference type="ARBA" id="ARBA00010148"/>
    </source>
</evidence>
<dbReference type="Proteomes" id="UP000019460">
    <property type="component" value="Unassembled WGS sequence"/>
</dbReference>
<keyword evidence="3" id="KW-0406">Ion transport</keyword>
<dbReference type="GO" id="GO:0046961">
    <property type="term" value="F:proton-transporting ATPase activity, rotational mechanism"/>
    <property type="evidence" value="ECO:0007669"/>
    <property type="project" value="InterPro"/>
</dbReference>
<reference evidence="4 5" key="1">
    <citation type="submission" date="2012-11" db="EMBL/GenBank/DDBJ databases">
        <title>Genome assembly of Thiorhodococcus sp. AK35.</title>
        <authorList>
            <person name="Nupur N."/>
            <person name="Khatri I."/>
            <person name="Subramanian S."/>
            <person name="Pinnaka A."/>
        </authorList>
    </citation>
    <scope>NUCLEOTIDE SEQUENCE [LARGE SCALE GENOMIC DNA]</scope>
    <source>
        <strain evidence="4 5">AK35</strain>
    </source>
</reference>
<evidence type="ECO:0000256" key="3">
    <source>
        <dbReference type="ARBA" id="ARBA00023065"/>
    </source>
</evidence>
<comment type="caution">
    <text evidence="4">The sequence shown here is derived from an EMBL/GenBank/DDBJ whole genome shotgun (WGS) entry which is preliminary data.</text>
</comment>
<evidence type="ECO:0000313" key="4">
    <source>
        <dbReference type="EMBL" id="EXJ14122.1"/>
    </source>
</evidence>
<evidence type="ECO:0008006" key="6">
    <source>
        <dbReference type="Google" id="ProtNLM"/>
    </source>
</evidence>
<dbReference type="SUPFAM" id="SSF159468">
    <property type="entry name" value="AtpF-like"/>
    <property type="match status" value="1"/>
</dbReference>
<organism evidence="4 5">
    <name type="scientific">Imhoffiella purpurea</name>
    <dbReference type="NCBI Taxonomy" id="1249627"/>
    <lineage>
        <taxon>Bacteria</taxon>
        <taxon>Pseudomonadati</taxon>
        <taxon>Pseudomonadota</taxon>
        <taxon>Gammaproteobacteria</taxon>
        <taxon>Chromatiales</taxon>
        <taxon>Chromatiaceae</taxon>
        <taxon>Imhoffiella</taxon>
    </lineage>
</organism>
<dbReference type="EMBL" id="AONC01000046">
    <property type="protein sequence ID" value="EXJ14122.1"/>
    <property type="molecule type" value="Genomic_DNA"/>
</dbReference>
<evidence type="ECO:0000256" key="2">
    <source>
        <dbReference type="ARBA" id="ARBA00022448"/>
    </source>
</evidence>
<dbReference type="PATRIC" id="fig|1249627.3.peg.3102"/>
<accession>W9VDK3</accession>
<dbReference type="OrthoDB" id="8563782at2"/>
<dbReference type="InterPro" id="IPR008218">
    <property type="entry name" value="ATPase_V1-cplx_f_g_su"/>
</dbReference>
<comment type="similarity">
    <text evidence="1">Belongs to the V-ATPase F subunit family.</text>
</comment>
<dbReference type="RefSeq" id="WP_043755627.1">
    <property type="nucleotide sequence ID" value="NZ_AONC01000046.1"/>
</dbReference>
<evidence type="ECO:0000313" key="5">
    <source>
        <dbReference type="Proteomes" id="UP000019460"/>
    </source>
</evidence>
<protein>
    <recommendedName>
        <fullName evidence="6">ATPase</fullName>
    </recommendedName>
</protein>
<dbReference type="AlphaFoldDB" id="W9VDK3"/>
<proteinExistence type="inferred from homology"/>
<name>W9VDK3_9GAMM</name>
<dbReference type="eggNOG" id="COG1436">
    <property type="taxonomic scope" value="Bacteria"/>
</dbReference>